<feature type="domain" description="Transthyretin/hydroxyisourate hydrolase" evidence="9">
    <location>
        <begin position="4"/>
        <end position="117"/>
    </location>
</feature>
<dbReference type="EC" id="3.5.2.17" evidence="8"/>
<dbReference type="EMBL" id="QJJS01000022">
    <property type="protein sequence ID" value="PXW92841.1"/>
    <property type="molecule type" value="Genomic_DNA"/>
</dbReference>
<dbReference type="OrthoDB" id="9792386at2"/>
<dbReference type="FunFam" id="2.60.40.180:FF:000005">
    <property type="entry name" value="5-hydroxyisourate hydrolase"/>
    <property type="match status" value="1"/>
</dbReference>
<dbReference type="GO" id="GO:0006144">
    <property type="term" value="P:purine nucleobase metabolic process"/>
    <property type="evidence" value="ECO:0007669"/>
    <property type="project" value="UniProtKB-KW"/>
</dbReference>
<evidence type="ECO:0000256" key="2">
    <source>
        <dbReference type="ARBA" id="ARBA00002704"/>
    </source>
</evidence>
<dbReference type="InterPro" id="IPR036817">
    <property type="entry name" value="Transthyretin/HIU_hydrolase_sf"/>
</dbReference>
<feature type="binding site" evidence="7">
    <location>
        <position position="7"/>
    </location>
    <ligand>
        <name>substrate</name>
    </ligand>
</feature>
<evidence type="ECO:0000256" key="1">
    <source>
        <dbReference type="ARBA" id="ARBA00001043"/>
    </source>
</evidence>
<dbReference type="Proteomes" id="UP000247811">
    <property type="component" value="Unassembled WGS sequence"/>
</dbReference>
<evidence type="ECO:0000313" key="11">
    <source>
        <dbReference type="Proteomes" id="UP000247811"/>
    </source>
</evidence>
<dbReference type="InterPro" id="IPR014306">
    <property type="entry name" value="Hydroxyisourate_hydrolase"/>
</dbReference>
<name>A0A318GVE7_9BURK</name>
<dbReference type="PANTHER" id="PTHR10395">
    <property type="entry name" value="URICASE AND TRANSTHYRETIN-RELATED"/>
    <property type="match status" value="1"/>
</dbReference>
<dbReference type="PROSITE" id="PS00769">
    <property type="entry name" value="TRANSTHYRETIN_2"/>
    <property type="match status" value="1"/>
</dbReference>
<sequence length="118" mass="12618">MGKLTTHVLDTMNGCPAAGMAVALWRVAPDGSARCLQSLVLDSDGRASGPLLEGEGLQPGRYRLSFEVGAYFRARGVTLPEPPFLDTVPLDFGLADPGAHYHVPLLVSPWSYSTYRGS</sequence>
<comment type="subunit">
    <text evidence="4 8">Homotetramer.</text>
</comment>
<dbReference type="PRINTS" id="PR00189">
    <property type="entry name" value="TRNSTHYRETIN"/>
</dbReference>
<dbReference type="RefSeq" id="WP_110402216.1">
    <property type="nucleotide sequence ID" value="NZ_QJJS01000022.1"/>
</dbReference>
<dbReference type="PROSITE" id="PS00768">
    <property type="entry name" value="TRANSTHYRETIN_1"/>
    <property type="match status" value="1"/>
</dbReference>
<dbReference type="InterPro" id="IPR023419">
    <property type="entry name" value="Transthyretin_CS"/>
</dbReference>
<evidence type="ECO:0000256" key="7">
    <source>
        <dbReference type="PIRSR" id="PIRSR600895-51"/>
    </source>
</evidence>
<keyword evidence="6 8" id="KW-0378">Hydrolase</keyword>
<organism evidence="10 11">
    <name type="scientific">Sphaerotilus hippei</name>
    <dbReference type="NCBI Taxonomy" id="744406"/>
    <lineage>
        <taxon>Bacteria</taxon>
        <taxon>Pseudomonadati</taxon>
        <taxon>Pseudomonadota</taxon>
        <taxon>Betaproteobacteria</taxon>
        <taxon>Burkholderiales</taxon>
        <taxon>Sphaerotilaceae</taxon>
        <taxon>Sphaerotilus</taxon>
    </lineage>
</organism>
<gene>
    <name evidence="10" type="ORF">C7444_12216</name>
</gene>
<feature type="binding site" evidence="7">
    <location>
        <position position="115"/>
    </location>
    <ligand>
        <name>substrate</name>
    </ligand>
</feature>
<dbReference type="AlphaFoldDB" id="A0A318GVE7"/>
<dbReference type="Pfam" id="PF00576">
    <property type="entry name" value="Transthyretin"/>
    <property type="match status" value="1"/>
</dbReference>
<evidence type="ECO:0000259" key="9">
    <source>
        <dbReference type="Pfam" id="PF00576"/>
    </source>
</evidence>
<dbReference type="PANTHER" id="PTHR10395:SF7">
    <property type="entry name" value="5-HYDROXYISOURATE HYDROLASE"/>
    <property type="match status" value="1"/>
</dbReference>
<dbReference type="InterPro" id="IPR023416">
    <property type="entry name" value="Transthyretin/HIU_hydrolase_d"/>
</dbReference>
<dbReference type="InterPro" id="IPR000895">
    <property type="entry name" value="Transthyretin/HIU_hydrolase"/>
</dbReference>
<dbReference type="NCBIfam" id="TIGR02962">
    <property type="entry name" value="hdxy_isourate"/>
    <property type="match status" value="1"/>
</dbReference>
<proteinExistence type="inferred from homology"/>
<dbReference type="CDD" id="cd05822">
    <property type="entry name" value="TLP_HIUase"/>
    <property type="match status" value="1"/>
</dbReference>
<evidence type="ECO:0000313" key="10">
    <source>
        <dbReference type="EMBL" id="PXW92841.1"/>
    </source>
</evidence>
<comment type="catalytic activity">
    <reaction evidence="1 8">
        <text>5-hydroxyisourate + H2O = 5-hydroxy-2-oxo-4-ureido-2,5-dihydro-1H-imidazole-5-carboxylate + H(+)</text>
        <dbReference type="Rhea" id="RHEA:23736"/>
        <dbReference type="ChEBI" id="CHEBI:15377"/>
        <dbReference type="ChEBI" id="CHEBI:15378"/>
        <dbReference type="ChEBI" id="CHEBI:18072"/>
        <dbReference type="ChEBI" id="CHEBI:58639"/>
        <dbReference type="EC" id="3.5.2.17"/>
    </reaction>
</comment>
<dbReference type="InterPro" id="IPR023418">
    <property type="entry name" value="Thyroxine_BS"/>
</dbReference>
<keyword evidence="5 8" id="KW-0659">Purine metabolism</keyword>
<evidence type="ECO:0000256" key="5">
    <source>
        <dbReference type="ARBA" id="ARBA00022631"/>
    </source>
</evidence>
<comment type="similarity">
    <text evidence="3 8">Belongs to the transthyretin family. 5-hydroxyisourate hydrolase subfamily.</text>
</comment>
<accession>A0A318GVE7</accession>
<reference evidence="10 11" key="1">
    <citation type="submission" date="2018-05" db="EMBL/GenBank/DDBJ databases">
        <title>Genomic Encyclopedia of Type Strains, Phase IV (KMG-IV): sequencing the most valuable type-strain genomes for metagenomic binning, comparative biology and taxonomic classification.</title>
        <authorList>
            <person name="Goeker M."/>
        </authorList>
    </citation>
    <scope>NUCLEOTIDE SEQUENCE [LARGE SCALE GENOMIC DNA]</scope>
    <source>
        <strain evidence="10 11">DSM 566</strain>
    </source>
</reference>
<comment type="function">
    <text evidence="2">Catalyzes the hydrolysis of 5-hydroxyisourate (HIU) to 2-oxo-4-hydroxy-4-carboxy-5-ureidoimidazoline (OHCU).</text>
</comment>
<dbReference type="Gene3D" id="2.60.40.180">
    <property type="entry name" value="Transthyretin/hydroxyisourate hydrolase domain"/>
    <property type="match status" value="1"/>
</dbReference>
<keyword evidence="11" id="KW-1185">Reference proteome</keyword>
<comment type="caution">
    <text evidence="10">The sequence shown here is derived from an EMBL/GenBank/DDBJ whole genome shotgun (WGS) entry which is preliminary data.</text>
</comment>
<evidence type="ECO:0000256" key="3">
    <source>
        <dbReference type="ARBA" id="ARBA00009850"/>
    </source>
</evidence>
<evidence type="ECO:0000256" key="6">
    <source>
        <dbReference type="ARBA" id="ARBA00022801"/>
    </source>
</evidence>
<feature type="binding site" evidence="7">
    <location>
        <position position="46"/>
    </location>
    <ligand>
        <name>substrate</name>
    </ligand>
</feature>
<dbReference type="SUPFAM" id="SSF49472">
    <property type="entry name" value="Transthyretin (synonym: prealbumin)"/>
    <property type="match status" value="1"/>
</dbReference>
<protein>
    <recommendedName>
        <fullName evidence="8">5-hydroxyisourate hydrolase</fullName>
        <shortName evidence="8">HIU hydrolase</shortName>
        <shortName evidence="8">HIUHase</shortName>
        <ecNumber evidence="8">3.5.2.17</ecNumber>
    </recommendedName>
</protein>
<evidence type="ECO:0000256" key="8">
    <source>
        <dbReference type="RuleBase" id="RU361270"/>
    </source>
</evidence>
<evidence type="ECO:0000256" key="4">
    <source>
        <dbReference type="ARBA" id="ARBA00011881"/>
    </source>
</evidence>
<dbReference type="GO" id="GO:0033971">
    <property type="term" value="F:hydroxyisourate hydrolase activity"/>
    <property type="evidence" value="ECO:0007669"/>
    <property type="project" value="UniProtKB-EC"/>
</dbReference>